<proteinExistence type="predicted"/>
<keyword evidence="2" id="KW-0472">Membrane</keyword>
<protein>
    <submittedName>
        <fullName evidence="3">Uncharacterized protein</fullName>
    </submittedName>
</protein>
<keyword evidence="2" id="KW-0812">Transmembrane</keyword>
<dbReference type="EMBL" id="AP011528">
    <property type="protein sequence ID" value="BAP62658.1"/>
    <property type="molecule type" value="Genomic_DNA"/>
</dbReference>
<accession>A0A2Z5PJK1</accession>
<feature type="transmembrane region" description="Helical" evidence="2">
    <location>
        <begin position="462"/>
        <end position="487"/>
    </location>
</feature>
<evidence type="ECO:0000313" key="4">
    <source>
        <dbReference type="Proteomes" id="UP000263689"/>
    </source>
</evidence>
<dbReference type="KEGG" id="mmao:MMOS7_05720"/>
<evidence type="ECO:0000256" key="1">
    <source>
        <dbReference type="SAM" id="Coils"/>
    </source>
</evidence>
<name>A0A2Z5PJK1_METMI</name>
<gene>
    <name evidence="3" type="ORF">MMOS7_05720</name>
</gene>
<reference evidence="3 4" key="1">
    <citation type="submission" date="2009-06" db="EMBL/GenBank/DDBJ databases">
        <title>Molecular Evidence for Microbiologically Influenced Corrosion from genome of Methanogen.</title>
        <authorList>
            <person name="Ito N."/>
            <person name="Tsurumaru H."/>
            <person name="Shimizu A."/>
            <person name="Harada T."/>
            <person name="Hosoyama A."/>
            <person name="Horikawa H."/>
            <person name="Wakai S."/>
            <person name="Sasaki K."/>
            <person name="Nishijima K."/>
            <person name="Ataku H."/>
            <person name="Yamazaki J."/>
            <person name="Mise M."/>
            <person name="Yamazaki S."/>
            <person name="Tanikawa S."/>
            <person name="Harayama S."/>
            <person name="Fujita N."/>
        </authorList>
    </citation>
    <scope>NUCLEOTIDE SEQUENCE [LARGE SCALE GENOMIC DNA]</scope>
    <source>
        <strain evidence="4">OS7 ( NBRC 103642)</strain>
    </source>
</reference>
<sequence length="489" mass="56414">MGLWSKIKDTSLNIATVGLYGLGKKIGNAASTAEEAAAEAAIALASIGITVQEVGEQLESLLYETEKLIVIKRLIPRETDDLWDEEKERLEELQAELSEIEEKMQNLGVDSSDYNFGSNFSDFFNFDRIHEIMDLVLRRYRLKKEIYEILYTEPGIISESIYNINESIERFNTLEQPRIENIMDYVDENLLKTEELLKEVKKLFVINKKEEELKLKLPWYNYKIEKLKSDKEYFSERFGKKELQIQKFEERLKPNFEIDIEVVNPPDVILETDTQKEDLINLNEKAIEKTEILKNINVQKTSKNNVATQNVPKVISASTYENVVNLGKKFSIDLNSFKTNSDVSRVKSCTRSKEETIQRAKNLLKSQKDYFEREMYRLDRIVELNNIKTENEPGVIPKTLDEVYEILKGVREEEQPRIDKLLDSLNDTLYETKSTISEVKTTIEPIQGLIDSFSGLEKPLKIGLILFGALLVLDLLAAFIVLVKIAIWG</sequence>
<dbReference type="RefSeq" id="WP_119720747.1">
    <property type="nucleotide sequence ID" value="NZ_AP011528.1"/>
</dbReference>
<evidence type="ECO:0000256" key="2">
    <source>
        <dbReference type="SAM" id="Phobius"/>
    </source>
</evidence>
<feature type="coiled-coil region" evidence="1">
    <location>
        <begin position="83"/>
        <end position="110"/>
    </location>
</feature>
<dbReference type="GeneID" id="37875058"/>
<keyword evidence="1" id="KW-0175">Coiled coil</keyword>
<dbReference type="AlphaFoldDB" id="A0A2Z5PJK1"/>
<dbReference type="Proteomes" id="UP000263689">
    <property type="component" value="Chromosome"/>
</dbReference>
<evidence type="ECO:0000313" key="3">
    <source>
        <dbReference type="EMBL" id="BAP62658.1"/>
    </source>
</evidence>
<keyword evidence="2" id="KW-1133">Transmembrane helix</keyword>
<organism evidence="3 4">
    <name type="scientific">Methanococcus maripaludis OS7</name>
    <dbReference type="NCBI Taxonomy" id="637915"/>
    <lineage>
        <taxon>Archaea</taxon>
        <taxon>Methanobacteriati</taxon>
        <taxon>Methanobacteriota</taxon>
        <taxon>Methanomada group</taxon>
        <taxon>Methanococci</taxon>
        <taxon>Methanococcales</taxon>
        <taxon>Methanococcaceae</taxon>
        <taxon>Methanococcus</taxon>
    </lineage>
</organism>